<evidence type="ECO:0000256" key="6">
    <source>
        <dbReference type="ARBA" id="ARBA00022692"/>
    </source>
</evidence>
<dbReference type="Proteomes" id="UP000195455">
    <property type="component" value="Unassembled WGS sequence"/>
</dbReference>
<evidence type="ECO:0000256" key="9">
    <source>
        <dbReference type="ARBA" id="ARBA00023012"/>
    </source>
</evidence>
<dbReference type="EMBL" id="NFHM01000063">
    <property type="protein sequence ID" value="OUN38150.1"/>
    <property type="molecule type" value="Genomic_DNA"/>
</dbReference>
<evidence type="ECO:0000313" key="17">
    <source>
        <dbReference type="EMBL" id="OUN38150.1"/>
    </source>
</evidence>
<dbReference type="InterPro" id="IPR003594">
    <property type="entry name" value="HATPase_dom"/>
</dbReference>
<evidence type="ECO:0000256" key="4">
    <source>
        <dbReference type="ARBA" id="ARBA00022553"/>
    </source>
</evidence>
<evidence type="ECO:0000256" key="1">
    <source>
        <dbReference type="ARBA" id="ARBA00000085"/>
    </source>
</evidence>
<comment type="catalytic activity">
    <reaction evidence="1">
        <text>ATP + protein L-histidine = ADP + protein N-phospho-L-histidine.</text>
        <dbReference type="EC" id="2.7.13.3"/>
    </reaction>
</comment>
<dbReference type="SMART" id="SM00304">
    <property type="entry name" value="HAMP"/>
    <property type="match status" value="1"/>
</dbReference>
<dbReference type="SUPFAM" id="SSF47384">
    <property type="entry name" value="Homodimeric domain of signal transducing histidine kinase"/>
    <property type="match status" value="1"/>
</dbReference>
<dbReference type="InterPro" id="IPR050398">
    <property type="entry name" value="HssS/ArlS-like"/>
</dbReference>
<dbReference type="PRINTS" id="PR00344">
    <property type="entry name" value="BCTRLSENSOR"/>
</dbReference>
<gene>
    <name evidence="17" type="ORF">B5G26_16385</name>
</gene>
<dbReference type="Gene3D" id="3.30.565.10">
    <property type="entry name" value="Histidine kinase-like ATPase, C-terminal domain"/>
    <property type="match status" value="1"/>
</dbReference>
<dbReference type="GO" id="GO:0005886">
    <property type="term" value="C:plasma membrane"/>
    <property type="evidence" value="ECO:0007669"/>
    <property type="project" value="TreeGrafter"/>
</dbReference>
<dbReference type="Pfam" id="PF00512">
    <property type="entry name" value="HisKA"/>
    <property type="match status" value="1"/>
</dbReference>
<dbReference type="Pfam" id="PF00672">
    <property type="entry name" value="HAMP"/>
    <property type="match status" value="1"/>
</dbReference>
<sequence length="331" mass="37692">MQALSKHKLNFLFSFSFFLIQIASSTFLSVLTLIAISQGWIHNPAPLFMLVIFIIMSIFSGTLLTKLVGKHVLKPIIQLNEAAHAVSQGNFNIQLEEKAFGKEIRELIRSFNIMTKELSHIETFRNDFVANVSHEFKTPLAVIEGYVTLLQDETLSKQERQNYIDLIISSSKRLSALINNILLISKLENQDIVLDKTTYSLDEQIRNSILSMEKFWSEKNLNWDIEMESVSYLGNKNMVSQIWYNLISNAIKFSSENGTISVRLYEKDGYIMASIQDFGIGMSQETLDHIFEKFYCMDPLGTHNGNGLGLTLVHRIICLCDGEIEGMKKSL</sequence>
<proteinExistence type="predicted"/>
<keyword evidence="8 14" id="KW-1133">Transmembrane helix</keyword>
<feature type="domain" description="Histidine kinase" evidence="15">
    <location>
        <begin position="131"/>
        <end position="331"/>
    </location>
</feature>
<name>A0A1Y3TYR0_9FIRM</name>
<dbReference type="CDD" id="cd00075">
    <property type="entry name" value="HATPase"/>
    <property type="match status" value="1"/>
</dbReference>
<dbReference type="InterPro" id="IPR005467">
    <property type="entry name" value="His_kinase_dom"/>
</dbReference>
<evidence type="ECO:0000256" key="7">
    <source>
        <dbReference type="ARBA" id="ARBA00022777"/>
    </source>
</evidence>
<evidence type="ECO:0000256" key="5">
    <source>
        <dbReference type="ARBA" id="ARBA00022679"/>
    </source>
</evidence>
<keyword evidence="11 14" id="KW-0472">Membrane</keyword>
<evidence type="ECO:0000256" key="8">
    <source>
        <dbReference type="ARBA" id="ARBA00022989"/>
    </source>
</evidence>
<dbReference type="InterPro" id="IPR036097">
    <property type="entry name" value="HisK_dim/P_sf"/>
</dbReference>
<protein>
    <recommendedName>
        <fullName evidence="13">Heme sensor protein HssS</fullName>
        <ecNumber evidence="3">2.7.13.3</ecNumber>
    </recommendedName>
</protein>
<feature type="transmembrane region" description="Helical" evidence="14">
    <location>
        <begin position="12"/>
        <end position="41"/>
    </location>
</feature>
<evidence type="ECO:0000259" key="16">
    <source>
        <dbReference type="PROSITE" id="PS50885"/>
    </source>
</evidence>
<feature type="transmembrane region" description="Helical" evidence="14">
    <location>
        <begin position="47"/>
        <end position="68"/>
    </location>
</feature>
<evidence type="ECO:0000313" key="18">
    <source>
        <dbReference type="Proteomes" id="UP000195455"/>
    </source>
</evidence>
<keyword evidence="5" id="KW-0808">Transferase</keyword>
<dbReference type="AlphaFoldDB" id="A0A1Y3TYR0"/>
<dbReference type="Gene3D" id="1.10.287.130">
    <property type="match status" value="1"/>
</dbReference>
<dbReference type="InterPro" id="IPR003660">
    <property type="entry name" value="HAMP_dom"/>
</dbReference>
<dbReference type="SMART" id="SM00388">
    <property type="entry name" value="HisKA"/>
    <property type="match status" value="1"/>
</dbReference>
<evidence type="ECO:0000256" key="10">
    <source>
        <dbReference type="ARBA" id="ARBA00023026"/>
    </source>
</evidence>
<dbReference type="PROSITE" id="PS50885">
    <property type="entry name" value="HAMP"/>
    <property type="match status" value="1"/>
</dbReference>
<dbReference type="InterPro" id="IPR036890">
    <property type="entry name" value="HATPase_C_sf"/>
</dbReference>
<dbReference type="EC" id="2.7.13.3" evidence="3"/>
<dbReference type="PANTHER" id="PTHR45528">
    <property type="entry name" value="SENSOR HISTIDINE KINASE CPXA"/>
    <property type="match status" value="1"/>
</dbReference>
<dbReference type="CDD" id="cd06225">
    <property type="entry name" value="HAMP"/>
    <property type="match status" value="1"/>
</dbReference>
<dbReference type="PROSITE" id="PS50109">
    <property type="entry name" value="HIS_KIN"/>
    <property type="match status" value="1"/>
</dbReference>
<evidence type="ECO:0000256" key="12">
    <source>
        <dbReference type="ARBA" id="ARBA00037219"/>
    </source>
</evidence>
<comment type="subcellular location">
    <subcellularLocation>
        <location evidence="2">Membrane</location>
        <topology evidence="2">Multi-pass membrane protein</topology>
    </subcellularLocation>
</comment>
<dbReference type="SMART" id="SM00387">
    <property type="entry name" value="HATPase_c"/>
    <property type="match status" value="1"/>
</dbReference>
<dbReference type="InterPro" id="IPR004358">
    <property type="entry name" value="Sig_transdc_His_kin-like_C"/>
</dbReference>
<keyword evidence="6 14" id="KW-0812">Transmembrane</keyword>
<evidence type="ECO:0000256" key="2">
    <source>
        <dbReference type="ARBA" id="ARBA00004141"/>
    </source>
</evidence>
<dbReference type="FunFam" id="1.10.287.130:FF:000001">
    <property type="entry name" value="Two-component sensor histidine kinase"/>
    <property type="match status" value="1"/>
</dbReference>
<dbReference type="SUPFAM" id="SSF55874">
    <property type="entry name" value="ATPase domain of HSP90 chaperone/DNA topoisomerase II/histidine kinase"/>
    <property type="match status" value="1"/>
</dbReference>
<comment type="function">
    <text evidence="12">Member of the two-component regulatory system HssS/HssR involved in intracellular heme homeostasis and tempering of staphylococcal virulence. HssS functions as a heme sensor histidine kinase which is autophosphorylated at a histidine residue and transfers its phosphate group to an aspartate residue of HssR. HssR/HssS activates the expression of hrtAB, an efflux pump, in response to extracellular heme, hemin, hemoglobin or blood.</text>
</comment>
<dbReference type="SUPFAM" id="SSF158472">
    <property type="entry name" value="HAMP domain-like"/>
    <property type="match status" value="1"/>
</dbReference>
<comment type="caution">
    <text evidence="17">The sequence shown here is derived from an EMBL/GenBank/DDBJ whole genome shotgun (WGS) entry which is preliminary data.</text>
</comment>
<dbReference type="CDD" id="cd00082">
    <property type="entry name" value="HisKA"/>
    <property type="match status" value="1"/>
</dbReference>
<dbReference type="GO" id="GO:0000155">
    <property type="term" value="F:phosphorelay sensor kinase activity"/>
    <property type="evidence" value="ECO:0007669"/>
    <property type="project" value="InterPro"/>
</dbReference>
<keyword evidence="10" id="KW-0843">Virulence</keyword>
<dbReference type="PANTHER" id="PTHR45528:SF11">
    <property type="entry name" value="HISTIDINE KINASE"/>
    <property type="match status" value="1"/>
</dbReference>
<evidence type="ECO:0000256" key="14">
    <source>
        <dbReference type="SAM" id="Phobius"/>
    </source>
</evidence>
<evidence type="ECO:0000256" key="11">
    <source>
        <dbReference type="ARBA" id="ARBA00023136"/>
    </source>
</evidence>
<evidence type="ECO:0000259" key="15">
    <source>
        <dbReference type="PROSITE" id="PS50109"/>
    </source>
</evidence>
<dbReference type="Pfam" id="PF02518">
    <property type="entry name" value="HATPase_c"/>
    <property type="match status" value="1"/>
</dbReference>
<dbReference type="Gene3D" id="6.10.340.10">
    <property type="match status" value="1"/>
</dbReference>
<feature type="domain" description="HAMP" evidence="16">
    <location>
        <begin position="70"/>
        <end position="123"/>
    </location>
</feature>
<evidence type="ECO:0000256" key="3">
    <source>
        <dbReference type="ARBA" id="ARBA00012438"/>
    </source>
</evidence>
<accession>A0A1Y3TYR0</accession>
<organism evidence="17 18">
    <name type="scientific">Anaerotignum lactatifermentans</name>
    <dbReference type="NCBI Taxonomy" id="160404"/>
    <lineage>
        <taxon>Bacteria</taxon>
        <taxon>Bacillati</taxon>
        <taxon>Bacillota</taxon>
        <taxon>Clostridia</taxon>
        <taxon>Lachnospirales</taxon>
        <taxon>Anaerotignaceae</taxon>
        <taxon>Anaerotignum</taxon>
    </lineage>
</organism>
<keyword evidence="7" id="KW-0418">Kinase</keyword>
<keyword evidence="9" id="KW-0902">Two-component regulatory system</keyword>
<keyword evidence="4" id="KW-0597">Phosphoprotein</keyword>
<evidence type="ECO:0000256" key="13">
    <source>
        <dbReference type="ARBA" id="ARBA00040841"/>
    </source>
</evidence>
<reference evidence="18" key="1">
    <citation type="submission" date="2017-04" db="EMBL/GenBank/DDBJ databases">
        <title>Function of individual gut microbiota members based on whole genome sequencing of pure cultures obtained from chicken caecum.</title>
        <authorList>
            <person name="Medvecky M."/>
            <person name="Cejkova D."/>
            <person name="Polansky O."/>
            <person name="Karasova D."/>
            <person name="Kubasova T."/>
            <person name="Cizek A."/>
            <person name="Rychlik I."/>
        </authorList>
    </citation>
    <scope>NUCLEOTIDE SEQUENCE [LARGE SCALE GENOMIC DNA]</scope>
    <source>
        <strain evidence="18">An75</strain>
    </source>
</reference>
<dbReference type="InterPro" id="IPR003661">
    <property type="entry name" value="HisK_dim/P_dom"/>
</dbReference>